<organism evidence="2 3">
    <name type="scientific">Methyloversatilis universalis (strain ATCC BAA-1314 / DSM 25237 / JCM 13912 / CCUG 52030 / FAM5)</name>
    <dbReference type="NCBI Taxonomy" id="1000565"/>
    <lineage>
        <taxon>Bacteria</taxon>
        <taxon>Pseudomonadati</taxon>
        <taxon>Pseudomonadota</taxon>
        <taxon>Betaproteobacteria</taxon>
        <taxon>Nitrosomonadales</taxon>
        <taxon>Sterolibacteriaceae</taxon>
        <taxon>Methyloversatilis</taxon>
    </lineage>
</organism>
<feature type="transmembrane region" description="Helical" evidence="1">
    <location>
        <begin position="31"/>
        <end position="48"/>
    </location>
</feature>
<evidence type="ECO:0000256" key="1">
    <source>
        <dbReference type="SAM" id="Phobius"/>
    </source>
</evidence>
<keyword evidence="3" id="KW-1185">Reference proteome</keyword>
<name>F5RDG2_METUF</name>
<feature type="transmembrane region" description="Helical" evidence="1">
    <location>
        <begin position="272"/>
        <end position="295"/>
    </location>
</feature>
<dbReference type="Proteomes" id="UP000005019">
    <property type="component" value="Unassembled WGS sequence"/>
</dbReference>
<feature type="transmembrane region" description="Helical" evidence="1">
    <location>
        <begin position="301"/>
        <end position="326"/>
    </location>
</feature>
<dbReference type="OrthoDB" id="9770040at2"/>
<keyword evidence="1" id="KW-1133">Transmembrane helix</keyword>
<keyword evidence="1" id="KW-0812">Transmembrane</keyword>
<feature type="transmembrane region" description="Helical" evidence="1">
    <location>
        <begin position="362"/>
        <end position="383"/>
    </location>
</feature>
<feature type="transmembrane region" description="Helical" evidence="1">
    <location>
        <begin position="93"/>
        <end position="112"/>
    </location>
</feature>
<feature type="transmembrane region" description="Helical" evidence="1">
    <location>
        <begin position="338"/>
        <end position="356"/>
    </location>
</feature>
<evidence type="ECO:0000313" key="3">
    <source>
        <dbReference type="Proteomes" id="UP000005019"/>
    </source>
</evidence>
<gene>
    <name evidence="2" type="ORF">METUNv1_02329</name>
</gene>
<dbReference type="InterPro" id="IPR010266">
    <property type="entry name" value="NnrS"/>
</dbReference>
<feature type="transmembrane region" description="Helical" evidence="1">
    <location>
        <begin position="151"/>
        <end position="171"/>
    </location>
</feature>
<dbReference type="STRING" id="1000565.METUNv1_02329"/>
<dbReference type="EMBL" id="AFHG01000052">
    <property type="protein sequence ID" value="EGK70943.1"/>
    <property type="molecule type" value="Genomic_DNA"/>
</dbReference>
<evidence type="ECO:0000313" key="2">
    <source>
        <dbReference type="EMBL" id="EGK70943.1"/>
    </source>
</evidence>
<dbReference type="RefSeq" id="WP_008061838.1">
    <property type="nucleotide sequence ID" value="NZ_AFHG01000052.1"/>
</dbReference>
<dbReference type="Pfam" id="PF05940">
    <property type="entry name" value="NnrS"/>
    <property type="match status" value="1"/>
</dbReference>
<keyword evidence="1" id="KW-0472">Membrane</keyword>
<accession>F5RDG2</accession>
<feature type="transmembrane region" description="Helical" evidence="1">
    <location>
        <begin position="227"/>
        <end position="260"/>
    </location>
</feature>
<sequence>MALLLSIDEPPKSSAAAPSVEAFLEMGFRPVYLAGALWALLAVAVWIFAPQLPGGTLGGLAWHAHEMLWGFVATIAVGFLMTAGGAWTGINPLAGRALAVLCLLWALARVAFLLPGDAAFLAGALAEGGFFALAAAALGRSVLLSRNTRNYAVPLMLLGLGLTDLLFLLATRAGDYGALMRHFNAGLLVMTLLTLLVARRVIPFFAMRAVPGLTVPAHLQSGMAQLIASAVAVLCLFAGWTTALAAALTVAGGIALLQWVSWKPWRVLHKPLLWILYVGYAGLGIGLLLAAAHAAGAGTPAALHVHVIAMGGFSVLIIGMITRTALGHLGRPLDTDRSMVTAYGLVIAATVLRLAALHPSPASVHLLHGAAGLWALAFALYLWRFFPMMIRPRPDRAGPAAQPVSITPRRG</sequence>
<dbReference type="eggNOG" id="COG3213">
    <property type="taxonomic scope" value="Bacteria"/>
</dbReference>
<feature type="transmembrane region" description="Helical" evidence="1">
    <location>
        <begin position="68"/>
        <end position="87"/>
    </location>
</feature>
<feature type="transmembrane region" description="Helical" evidence="1">
    <location>
        <begin position="183"/>
        <end position="207"/>
    </location>
</feature>
<proteinExistence type="predicted"/>
<feature type="transmembrane region" description="Helical" evidence="1">
    <location>
        <begin position="119"/>
        <end position="139"/>
    </location>
</feature>
<protein>
    <submittedName>
        <fullName evidence="2">NnrS family protein</fullName>
    </submittedName>
</protein>
<dbReference type="AlphaFoldDB" id="F5RDG2"/>
<comment type="caution">
    <text evidence="2">The sequence shown here is derived from an EMBL/GenBank/DDBJ whole genome shotgun (WGS) entry which is preliminary data.</text>
</comment>
<reference evidence="2 3" key="1">
    <citation type="journal article" date="2011" name="J. Bacteriol.">
        <title>Genome sequence of Methyloversatilis universalis FAM5T, a methylotrophic representative of the order Rhodocyclales.</title>
        <authorList>
            <person name="Kittichotirat W."/>
            <person name="Good N.M."/>
            <person name="Hall R."/>
            <person name="Bringel F."/>
            <person name="Lajus A."/>
            <person name="Medigue C."/>
            <person name="Smalley N.E."/>
            <person name="Beck D."/>
            <person name="Bumgarner R."/>
            <person name="Vuilleumier S."/>
            <person name="Kalyuzhnaya M.G."/>
        </authorList>
    </citation>
    <scope>NUCLEOTIDE SEQUENCE [LARGE SCALE GENOMIC DNA]</scope>
    <source>
        <strain evidence="3">ATCC BAA-1314 / JCM 13912 / FAM5</strain>
    </source>
</reference>